<feature type="compositionally biased region" description="Polar residues" evidence="1">
    <location>
        <begin position="769"/>
        <end position="779"/>
    </location>
</feature>
<reference evidence="3 4" key="1">
    <citation type="submission" date="2020-12" db="EMBL/GenBank/DDBJ databases">
        <title>Metabolic potential, ecology and presence of endohyphal bacteria is reflected in genomic diversity of Mucoromycotina.</title>
        <authorList>
            <person name="Muszewska A."/>
            <person name="Okrasinska A."/>
            <person name="Steczkiewicz K."/>
            <person name="Drgas O."/>
            <person name="Orlowska M."/>
            <person name="Perlinska-Lenart U."/>
            <person name="Aleksandrzak-Piekarczyk T."/>
            <person name="Szatraj K."/>
            <person name="Zielenkiewicz U."/>
            <person name="Pilsyk S."/>
            <person name="Malc E."/>
            <person name="Mieczkowski P."/>
            <person name="Kruszewska J.S."/>
            <person name="Biernat P."/>
            <person name="Pawlowska J."/>
        </authorList>
    </citation>
    <scope>NUCLEOTIDE SEQUENCE [LARGE SCALE GENOMIC DNA]</scope>
    <source>
        <strain evidence="3 4">CBS 142.35</strain>
    </source>
</reference>
<organism evidence="3 4">
    <name type="scientific">Circinella minor</name>
    <dbReference type="NCBI Taxonomy" id="1195481"/>
    <lineage>
        <taxon>Eukaryota</taxon>
        <taxon>Fungi</taxon>
        <taxon>Fungi incertae sedis</taxon>
        <taxon>Mucoromycota</taxon>
        <taxon>Mucoromycotina</taxon>
        <taxon>Mucoromycetes</taxon>
        <taxon>Mucorales</taxon>
        <taxon>Lichtheimiaceae</taxon>
        <taxon>Circinella</taxon>
    </lineage>
</organism>
<dbReference type="InterPro" id="IPR011022">
    <property type="entry name" value="Arrestin_C-like"/>
</dbReference>
<dbReference type="Pfam" id="PF00339">
    <property type="entry name" value="Arrestin_N"/>
    <property type="match status" value="1"/>
</dbReference>
<feature type="region of interest" description="Disordered" evidence="1">
    <location>
        <begin position="744"/>
        <end position="786"/>
    </location>
</feature>
<feature type="region of interest" description="Disordered" evidence="1">
    <location>
        <begin position="681"/>
        <end position="711"/>
    </location>
</feature>
<accession>A0A8H7S9W2</accession>
<feature type="compositionally biased region" description="Pro residues" evidence="1">
    <location>
        <begin position="521"/>
        <end position="530"/>
    </location>
</feature>
<feature type="region of interest" description="Disordered" evidence="1">
    <location>
        <begin position="623"/>
        <end position="666"/>
    </location>
</feature>
<dbReference type="InterPro" id="IPR011021">
    <property type="entry name" value="Arrestin-like_N"/>
</dbReference>
<feature type="domain" description="Arrestin C-terminal-like" evidence="2">
    <location>
        <begin position="211"/>
        <end position="365"/>
    </location>
</feature>
<dbReference type="InterPro" id="IPR050357">
    <property type="entry name" value="Arrestin_domain-protein"/>
</dbReference>
<sequence>MKRILDSSGKQSKISFDIQLDQQKYYFRGDVIEGHIFLQSPKPIKVKNIRLQWFGRVRVQLEPTLRDERELFKETTYMELPETESATETARREAVKKAAMTVTGLFLVPSSTSKLAHFVEADKLYSYPFSFIIPENTTLPSCTESEINVGGIVEYIIEAYLERPVSDFSSSIKAQIRIPVLQRIDTSRPEQIIPQSVQVECRGSPSLQRENDGMAMITATVPKKAFIRNQPVPITVDINHFEPFERKQALTIALVRVCRILCKGASYILPDSVIHSVKADIDLSNENNLSQTIIRSILIPRNISPTIGVNAQLLEISYKIRVRAQLQPDDPTRSYNRSMINIPMNFQSLALLTAELPIEIGTLPMSDKFIPPVPLDPQFVNYLDTASVAKIAPTTDTDSSGKDDVTTDQQQQEDRNNVTPTTAEKVHMLKKMQRMLRLSSTTQIESAKQLITDNNEQEIPMTKNELLSLFEEAASLKSNNSDESSMMTATTSAGGRHSSISTFVSSSSEQSSISQQKVIFPPSPTSPPPTVQQQQRQSANTPTTKNLPAPYRLSLGPEFSTPILTFVSNAKPQQIDQEPYCNNNNNNNNKKLTTDVAKSIIHKEEQQNHYRRRINSDSIVLDLKHNNNNNNNNNNNDISSSPAPSSSTKQQIRQHKRHELISSKSSGAIEGGVHYFYMFPESDSSSSSEEEQRRIKDKLKKKKRKSIRKKQECCATTPAGFEKPNSVSGVNVNEAQVERLQIIRQNNNNAPSSSNTPYPVTHIDKPDELSNSDAEGLSSSHEEDLLDVLQRRDRKIASRMN</sequence>
<dbReference type="PANTHER" id="PTHR11188:SF17">
    <property type="entry name" value="FI21816P1"/>
    <property type="match status" value="1"/>
</dbReference>
<keyword evidence="4" id="KW-1185">Reference proteome</keyword>
<name>A0A8H7S9W2_9FUNG</name>
<dbReference type="Proteomes" id="UP000646827">
    <property type="component" value="Unassembled WGS sequence"/>
</dbReference>
<dbReference type="OrthoDB" id="2283785at2759"/>
<protein>
    <recommendedName>
        <fullName evidence="2">Arrestin C-terminal-like domain-containing protein</fullName>
    </recommendedName>
</protein>
<feature type="compositionally biased region" description="Polar residues" evidence="1">
    <location>
        <begin position="477"/>
        <end position="493"/>
    </location>
</feature>
<dbReference type="GO" id="GO:0005737">
    <property type="term" value="C:cytoplasm"/>
    <property type="evidence" value="ECO:0007669"/>
    <property type="project" value="TreeGrafter"/>
</dbReference>
<feature type="region of interest" description="Disordered" evidence="1">
    <location>
        <begin position="393"/>
        <end position="422"/>
    </location>
</feature>
<feature type="compositionally biased region" description="Basic residues" evidence="1">
    <location>
        <begin position="695"/>
        <end position="708"/>
    </location>
</feature>
<dbReference type="AlphaFoldDB" id="A0A8H7S9W2"/>
<dbReference type="SMART" id="SM01017">
    <property type="entry name" value="Arrestin_C"/>
    <property type="match status" value="2"/>
</dbReference>
<comment type="caution">
    <text evidence="3">The sequence shown here is derived from an EMBL/GenBank/DDBJ whole genome shotgun (WGS) entry which is preliminary data.</text>
</comment>
<dbReference type="SUPFAM" id="SSF81296">
    <property type="entry name" value="E set domains"/>
    <property type="match status" value="1"/>
</dbReference>
<feature type="compositionally biased region" description="Low complexity" evidence="1">
    <location>
        <begin position="498"/>
        <end position="516"/>
    </location>
</feature>
<dbReference type="GO" id="GO:0015031">
    <property type="term" value="P:protein transport"/>
    <property type="evidence" value="ECO:0007669"/>
    <property type="project" value="TreeGrafter"/>
</dbReference>
<evidence type="ECO:0000256" key="1">
    <source>
        <dbReference type="SAM" id="MobiDB-lite"/>
    </source>
</evidence>
<feature type="region of interest" description="Disordered" evidence="1">
    <location>
        <begin position="477"/>
        <end position="551"/>
    </location>
</feature>
<evidence type="ECO:0000313" key="3">
    <source>
        <dbReference type="EMBL" id="KAG2225311.1"/>
    </source>
</evidence>
<proteinExistence type="predicted"/>
<dbReference type="EMBL" id="JAEPRB010000029">
    <property type="protein sequence ID" value="KAG2225311.1"/>
    <property type="molecule type" value="Genomic_DNA"/>
</dbReference>
<dbReference type="Pfam" id="PF02752">
    <property type="entry name" value="Arrestin_C"/>
    <property type="match status" value="1"/>
</dbReference>
<evidence type="ECO:0000313" key="4">
    <source>
        <dbReference type="Proteomes" id="UP000646827"/>
    </source>
</evidence>
<dbReference type="InterPro" id="IPR014752">
    <property type="entry name" value="Arrestin-like_C"/>
</dbReference>
<dbReference type="Gene3D" id="2.60.40.640">
    <property type="match status" value="2"/>
</dbReference>
<evidence type="ECO:0000259" key="2">
    <source>
        <dbReference type="SMART" id="SM01017"/>
    </source>
</evidence>
<dbReference type="PANTHER" id="PTHR11188">
    <property type="entry name" value="ARRESTIN DOMAIN CONTAINING PROTEIN"/>
    <property type="match status" value="1"/>
</dbReference>
<feature type="compositionally biased region" description="Low complexity" evidence="1">
    <location>
        <begin position="746"/>
        <end position="755"/>
    </location>
</feature>
<feature type="compositionally biased region" description="Low complexity" evidence="1">
    <location>
        <begin position="626"/>
        <end position="647"/>
    </location>
</feature>
<gene>
    <name evidence="3" type="ORF">INT45_005555</name>
</gene>
<dbReference type="InterPro" id="IPR014756">
    <property type="entry name" value="Ig_E-set"/>
</dbReference>
<feature type="domain" description="Arrestin C-terminal-like" evidence="2">
    <location>
        <begin position="10"/>
        <end position="189"/>
    </location>
</feature>